<dbReference type="Proteomes" id="UP000053467">
    <property type="component" value="Unassembled WGS sequence"/>
</dbReference>
<dbReference type="InterPro" id="IPR046342">
    <property type="entry name" value="CBS_dom_sf"/>
</dbReference>
<dbReference type="Gene3D" id="3.10.580.10">
    <property type="entry name" value="CBS-domain"/>
    <property type="match status" value="1"/>
</dbReference>
<evidence type="ECO:0000256" key="2">
    <source>
        <dbReference type="PROSITE-ProRule" id="PRU00703"/>
    </source>
</evidence>
<dbReference type="SUPFAM" id="SSF54631">
    <property type="entry name" value="CBS-domain pair"/>
    <property type="match status" value="1"/>
</dbReference>
<reference evidence="5" key="1">
    <citation type="journal article" date="2015" name="MBio">
        <title>Genome-Resolved Metagenomic Analysis Reveals Roles for Candidate Phyla and Other Microbial Community Members in Biogeochemical Transformations in Oil Reservoirs.</title>
        <authorList>
            <person name="Hu P."/>
            <person name="Tom L."/>
            <person name="Singh A."/>
            <person name="Thomas B.C."/>
            <person name="Baker B.J."/>
            <person name="Piceno Y.M."/>
            <person name="Andersen G.L."/>
            <person name="Banfield J.F."/>
        </authorList>
    </citation>
    <scope>NUCLEOTIDE SEQUENCE [LARGE SCALE GENOMIC DNA]</scope>
</reference>
<sequence length="156" mass="17643">MNNHKSLNLEKLTEQLKQIKAKDIMTKEVITVKKEDTLAEVAELMISKRISGFPVVEDNEIIGIITTNDLFLVMDMIKTGEILINNSSEYSQPKVSFAMSTEVITVSPEGNLDEIIALMKYRNIHTLPVTSQNKLVGVIGRRDVFKNFYSVVRDLI</sequence>
<keyword evidence="1 2" id="KW-0129">CBS domain</keyword>
<evidence type="ECO:0000313" key="5">
    <source>
        <dbReference type="Proteomes" id="UP000053467"/>
    </source>
</evidence>
<dbReference type="InterPro" id="IPR051257">
    <property type="entry name" value="Diverse_CBS-Domain"/>
</dbReference>
<dbReference type="PROSITE" id="PS51371">
    <property type="entry name" value="CBS"/>
    <property type="match status" value="2"/>
</dbReference>
<gene>
    <name evidence="4" type="ORF">XE03_1861</name>
</gene>
<comment type="caution">
    <text evidence="4">The sequence shown here is derived from an EMBL/GenBank/DDBJ whole genome shotgun (WGS) entry which is preliminary data.</text>
</comment>
<dbReference type="PANTHER" id="PTHR43080:SF2">
    <property type="entry name" value="CBS DOMAIN-CONTAINING PROTEIN"/>
    <property type="match status" value="1"/>
</dbReference>
<dbReference type="InterPro" id="IPR000644">
    <property type="entry name" value="CBS_dom"/>
</dbReference>
<protein>
    <submittedName>
        <fullName evidence="4">CBS domain containing membrane protein</fullName>
    </submittedName>
</protein>
<name>A0A117M5P9_UNCT6</name>
<dbReference type="EMBL" id="LGGX01000039">
    <property type="protein sequence ID" value="KUK85841.1"/>
    <property type="molecule type" value="Genomic_DNA"/>
</dbReference>
<feature type="domain" description="CBS" evidence="3">
    <location>
        <begin position="25"/>
        <end position="82"/>
    </location>
</feature>
<evidence type="ECO:0000313" key="4">
    <source>
        <dbReference type="EMBL" id="KUK85841.1"/>
    </source>
</evidence>
<feature type="domain" description="CBS" evidence="3">
    <location>
        <begin position="99"/>
        <end position="155"/>
    </location>
</feature>
<proteinExistence type="predicted"/>
<accession>A0A117M5P9</accession>
<dbReference type="AlphaFoldDB" id="A0A117M5P9"/>
<organism evidence="4 5">
    <name type="scientific">candidate division TA06 bacterium 34_109</name>
    <dbReference type="NCBI Taxonomy" id="1635277"/>
    <lineage>
        <taxon>Bacteria</taxon>
        <taxon>Bacteria division TA06</taxon>
    </lineage>
</organism>
<evidence type="ECO:0000259" key="3">
    <source>
        <dbReference type="PROSITE" id="PS51371"/>
    </source>
</evidence>
<evidence type="ECO:0000256" key="1">
    <source>
        <dbReference type="ARBA" id="ARBA00023122"/>
    </source>
</evidence>
<dbReference type="PANTHER" id="PTHR43080">
    <property type="entry name" value="CBS DOMAIN-CONTAINING PROTEIN CBSX3, MITOCHONDRIAL"/>
    <property type="match status" value="1"/>
</dbReference>
<dbReference type="Pfam" id="PF00571">
    <property type="entry name" value="CBS"/>
    <property type="match status" value="2"/>
</dbReference>
<dbReference type="SMART" id="SM00116">
    <property type="entry name" value="CBS"/>
    <property type="match status" value="2"/>
</dbReference>